<evidence type="ECO:0000313" key="1">
    <source>
        <dbReference type="EMBL" id="MBX43255.1"/>
    </source>
</evidence>
<dbReference type="EMBL" id="GGEC01062771">
    <property type="protein sequence ID" value="MBX43255.1"/>
    <property type="molecule type" value="Transcribed_RNA"/>
</dbReference>
<protein>
    <submittedName>
        <fullName evidence="1">Uncharacterized protein</fullName>
    </submittedName>
</protein>
<organism evidence="1">
    <name type="scientific">Rhizophora mucronata</name>
    <name type="common">Asiatic mangrove</name>
    <dbReference type="NCBI Taxonomy" id="61149"/>
    <lineage>
        <taxon>Eukaryota</taxon>
        <taxon>Viridiplantae</taxon>
        <taxon>Streptophyta</taxon>
        <taxon>Embryophyta</taxon>
        <taxon>Tracheophyta</taxon>
        <taxon>Spermatophyta</taxon>
        <taxon>Magnoliopsida</taxon>
        <taxon>eudicotyledons</taxon>
        <taxon>Gunneridae</taxon>
        <taxon>Pentapetalae</taxon>
        <taxon>rosids</taxon>
        <taxon>fabids</taxon>
        <taxon>Malpighiales</taxon>
        <taxon>Rhizophoraceae</taxon>
        <taxon>Rhizophora</taxon>
    </lineage>
</organism>
<dbReference type="AlphaFoldDB" id="A0A2P2NLF0"/>
<proteinExistence type="predicted"/>
<reference evidence="1" key="1">
    <citation type="submission" date="2018-02" db="EMBL/GenBank/DDBJ databases">
        <title>Rhizophora mucronata_Transcriptome.</title>
        <authorList>
            <person name="Meera S.P."/>
            <person name="Sreeshan A."/>
            <person name="Augustine A."/>
        </authorList>
    </citation>
    <scope>NUCLEOTIDE SEQUENCE</scope>
    <source>
        <tissue evidence="1">Leaf</tissue>
    </source>
</reference>
<accession>A0A2P2NLF0</accession>
<name>A0A2P2NLF0_RHIMU</name>
<sequence>MSLGQRFPSQVKENYKYEEFKLN</sequence>